<keyword evidence="6" id="KW-1185">Reference proteome</keyword>
<evidence type="ECO:0000313" key="6">
    <source>
        <dbReference type="Proteomes" id="UP001157910"/>
    </source>
</evidence>
<comment type="caution">
    <text evidence="5">The sequence shown here is derived from an EMBL/GenBank/DDBJ whole genome shotgun (WGS) entry which is preliminary data.</text>
</comment>
<dbReference type="EMBL" id="FXUI01000002">
    <property type="protein sequence ID" value="SMP56672.1"/>
    <property type="molecule type" value="Genomic_DNA"/>
</dbReference>
<keyword evidence="1" id="KW-0521">NADP</keyword>
<evidence type="ECO:0000256" key="2">
    <source>
        <dbReference type="ARBA" id="ARBA00023002"/>
    </source>
</evidence>
<evidence type="ECO:0000259" key="4">
    <source>
        <dbReference type="Pfam" id="PF19328"/>
    </source>
</evidence>
<dbReference type="SUPFAM" id="SSF51735">
    <property type="entry name" value="NAD(P)-binding Rossmann-fold domains"/>
    <property type="match status" value="1"/>
</dbReference>
<feature type="domain" description="2,4-diaminopentanoate dehydrogenase C-terminal" evidence="4">
    <location>
        <begin position="192"/>
        <end position="332"/>
    </location>
</feature>
<evidence type="ECO:0000256" key="1">
    <source>
        <dbReference type="ARBA" id="ARBA00022857"/>
    </source>
</evidence>
<dbReference type="Proteomes" id="UP001157910">
    <property type="component" value="Unassembled WGS sequence"/>
</dbReference>
<evidence type="ECO:0000313" key="5">
    <source>
        <dbReference type="EMBL" id="SMP56672.1"/>
    </source>
</evidence>
<feature type="domain" description="Dihydrodipicolinate reductase N-terminal" evidence="3">
    <location>
        <begin position="5"/>
        <end position="69"/>
    </location>
</feature>
<organism evidence="5 6">
    <name type="scientific">Novosphingobium panipatense</name>
    <dbReference type="NCBI Taxonomy" id="428991"/>
    <lineage>
        <taxon>Bacteria</taxon>
        <taxon>Pseudomonadati</taxon>
        <taxon>Pseudomonadota</taxon>
        <taxon>Alphaproteobacteria</taxon>
        <taxon>Sphingomonadales</taxon>
        <taxon>Sphingomonadaceae</taxon>
        <taxon>Novosphingobium</taxon>
    </lineage>
</organism>
<dbReference type="InterPro" id="IPR000846">
    <property type="entry name" value="DapB_N"/>
</dbReference>
<reference evidence="5 6" key="1">
    <citation type="submission" date="2017-05" db="EMBL/GenBank/DDBJ databases">
        <authorList>
            <person name="Varghese N."/>
            <person name="Submissions S."/>
        </authorList>
    </citation>
    <scope>NUCLEOTIDE SEQUENCE [LARGE SCALE GENOMIC DNA]</scope>
    <source>
        <strain evidence="5 6">SM16</strain>
    </source>
</reference>
<accession>A0ABY1Q1R3</accession>
<dbReference type="Gene3D" id="3.40.50.720">
    <property type="entry name" value="NAD(P)-binding Rossmann-like Domain"/>
    <property type="match status" value="1"/>
</dbReference>
<proteinExistence type="predicted"/>
<gene>
    <name evidence="5" type="ORF">SAMN06296065_102164</name>
</gene>
<protein>
    <submittedName>
        <fullName evidence="5">4-hydroxy-tetrahydrodipicolinate reductase</fullName>
    </submittedName>
</protein>
<evidence type="ECO:0000259" key="3">
    <source>
        <dbReference type="Pfam" id="PF01113"/>
    </source>
</evidence>
<keyword evidence="2" id="KW-0560">Oxidoreductase</keyword>
<sequence length="338" mass="36552">MIQWATGNVGSRALRMVIEHPRMELAGLWVSSAEKAGKDAGELCGLGPTGVTATNSLEEIAALDADCVLFMPQGTDWDALCTLLASGKNVVTTRGDFHHPAMMKPQNRSRIEEACRKGNTSIYSTGSSPGFVTEALAIPLLSLQREHGLLTIDEYADVSSRNSPDMLFHIMGFAAPMGPFDQRRAEHLKGDFGSSLSQIAEAIGLPCDEVDAVGELSASRQDIEIAAGRVPGGTVGAMRTTITCRHQGRDILRFRANWYVTPDIEDDWDLRESGWRVTTEGDTPVKVDIYFPVSPQDYAAYTPGLTAHRPINAIPAVCAAEPGIRTTVDLPQIVPLFS</sequence>
<dbReference type="Pfam" id="PF19328">
    <property type="entry name" value="DAP_DH_C"/>
    <property type="match status" value="1"/>
</dbReference>
<dbReference type="InterPro" id="IPR036291">
    <property type="entry name" value="NAD(P)-bd_dom_sf"/>
</dbReference>
<name>A0ABY1Q1R3_9SPHN</name>
<dbReference type="InterPro" id="IPR045760">
    <property type="entry name" value="DAP_DH_C"/>
</dbReference>
<dbReference type="Pfam" id="PF01113">
    <property type="entry name" value="DapB_N"/>
    <property type="match status" value="1"/>
</dbReference>
<dbReference type="CDD" id="cd24146">
    <property type="entry name" value="nat-AmDH_N_like"/>
    <property type="match status" value="1"/>
</dbReference>